<dbReference type="InterPro" id="IPR040442">
    <property type="entry name" value="Pyrv_kinase-like_dom_sf"/>
</dbReference>
<feature type="domain" description="Pyruvate kinase barrel" evidence="19">
    <location>
        <begin position="99"/>
        <end position="431"/>
    </location>
</feature>
<dbReference type="Pfam" id="PF00224">
    <property type="entry name" value="PK"/>
    <property type="match status" value="1"/>
</dbReference>
<dbReference type="PANTHER" id="PTHR11817">
    <property type="entry name" value="PYRUVATE KINASE"/>
    <property type="match status" value="1"/>
</dbReference>
<dbReference type="InterPro" id="IPR001697">
    <property type="entry name" value="Pyr_Knase"/>
</dbReference>
<comment type="similarity">
    <text evidence="4 18">Belongs to the pyruvate kinase family.</text>
</comment>
<evidence type="ECO:0000256" key="7">
    <source>
        <dbReference type="ARBA" id="ARBA00022679"/>
    </source>
</evidence>
<keyword evidence="13" id="KW-0630">Potassium</keyword>
<evidence type="ECO:0000256" key="12">
    <source>
        <dbReference type="ARBA" id="ARBA00022842"/>
    </source>
</evidence>
<dbReference type="AlphaFoldDB" id="A0AAW0HAJ4"/>
<feature type="non-terminal residue" evidence="21">
    <location>
        <position position="740"/>
    </location>
</feature>
<evidence type="ECO:0000256" key="6">
    <source>
        <dbReference type="ARBA" id="ARBA00022533"/>
    </source>
</evidence>
<dbReference type="Gene3D" id="3.20.20.60">
    <property type="entry name" value="Phosphoenolpyruvate-binding domains"/>
    <property type="match status" value="1"/>
</dbReference>
<keyword evidence="7 18" id="KW-0808">Transferase</keyword>
<dbReference type="Gene3D" id="2.40.33.10">
    <property type="entry name" value="PK beta-barrel domain-like"/>
    <property type="match status" value="1"/>
</dbReference>
<keyword evidence="9" id="KW-0547">Nucleotide-binding</keyword>
<dbReference type="InterPro" id="IPR015813">
    <property type="entry name" value="Pyrv/PenolPyrv_kinase-like_dom"/>
</dbReference>
<dbReference type="PRINTS" id="PR01050">
    <property type="entry name" value="PYRUVTKNASE"/>
</dbReference>
<dbReference type="InterPro" id="IPR011037">
    <property type="entry name" value="Pyrv_Knase-like_insert_dom_sf"/>
</dbReference>
<dbReference type="InterPro" id="IPR036918">
    <property type="entry name" value="Pyrv_Knase_C_sf"/>
</dbReference>
<evidence type="ECO:0000256" key="17">
    <source>
        <dbReference type="ARBA" id="ARBA00058419"/>
    </source>
</evidence>
<dbReference type="EC" id="2.7.1.40" evidence="18"/>
<comment type="caution">
    <text evidence="21">The sequence shown here is derived from an EMBL/GenBank/DDBJ whole genome shotgun (WGS) entry which is preliminary data.</text>
</comment>
<feature type="non-terminal residue" evidence="21">
    <location>
        <position position="1"/>
    </location>
</feature>
<dbReference type="InterPro" id="IPR015793">
    <property type="entry name" value="Pyrv_Knase_brl"/>
</dbReference>
<evidence type="ECO:0000256" key="15">
    <source>
        <dbReference type="ARBA" id="ARBA00023317"/>
    </source>
</evidence>
<dbReference type="Gene3D" id="3.40.1380.20">
    <property type="entry name" value="Pyruvate kinase, C-terminal domain"/>
    <property type="match status" value="1"/>
</dbReference>
<dbReference type="SUPFAM" id="SSF51621">
    <property type="entry name" value="Phosphoenolpyruvate/pyruvate domain"/>
    <property type="match status" value="1"/>
</dbReference>
<evidence type="ECO:0000259" key="20">
    <source>
        <dbReference type="Pfam" id="PF02887"/>
    </source>
</evidence>
<feature type="domain" description="Pyruvate kinase C-terminal" evidence="20">
    <location>
        <begin position="468"/>
        <end position="582"/>
    </location>
</feature>
<comment type="subunit">
    <text evidence="5">Homotetramer.</text>
</comment>
<gene>
    <name evidence="21" type="ORF">U0070_009188</name>
</gene>
<evidence type="ECO:0000313" key="21">
    <source>
        <dbReference type="EMBL" id="KAK7798824.1"/>
    </source>
</evidence>
<name>A0AAW0HAJ4_MYOGA</name>
<evidence type="ECO:0000256" key="5">
    <source>
        <dbReference type="ARBA" id="ARBA00011881"/>
    </source>
</evidence>
<reference evidence="21 22" key="1">
    <citation type="journal article" date="2023" name="bioRxiv">
        <title>Conserved and derived expression patterns and positive selection on dental genes reveal complex evolutionary context of ever-growing rodent molars.</title>
        <authorList>
            <person name="Calamari Z.T."/>
            <person name="Song A."/>
            <person name="Cohen E."/>
            <person name="Akter M."/>
            <person name="Roy R.D."/>
            <person name="Hallikas O."/>
            <person name="Christensen M.M."/>
            <person name="Li P."/>
            <person name="Marangoni P."/>
            <person name="Jernvall J."/>
            <person name="Klein O.D."/>
        </authorList>
    </citation>
    <scope>NUCLEOTIDE SEQUENCE [LARGE SCALE GENOMIC DNA]</scope>
    <source>
        <strain evidence="21">V071</strain>
    </source>
</reference>
<evidence type="ECO:0000256" key="9">
    <source>
        <dbReference type="ARBA" id="ARBA00022741"/>
    </source>
</evidence>
<dbReference type="Proteomes" id="UP001488838">
    <property type="component" value="Unassembled WGS sequence"/>
</dbReference>
<evidence type="ECO:0000259" key="19">
    <source>
        <dbReference type="Pfam" id="PF00224"/>
    </source>
</evidence>
<comment type="cofactor">
    <cofactor evidence="2">
        <name>K(+)</name>
        <dbReference type="ChEBI" id="CHEBI:29103"/>
    </cofactor>
</comment>
<protein>
    <recommendedName>
        <fullName evidence="18">Pyruvate kinase</fullName>
        <ecNumber evidence="18">2.7.1.40</ecNumber>
    </recommendedName>
</protein>
<accession>A0AAW0HAJ4</accession>
<evidence type="ECO:0000313" key="22">
    <source>
        <dbReference type="Proteomes" id="UP001488838"/>
    </source>
</evidence>
<dbReference type="GO" id="GO:0016301">
    <property type="term" value="F:kinase activity"/>
    <property type="evidence" value="ECO:0007669"/>
    <property type="project" value="UniProtKB-KW"/>
</dbReference>
<comment type="cofactor">
    <cofactor evidence="1">
        <name>Mg(2+)</name>
        <dbReference type="ChEBI" id="CHEBI:18420"/>
    </cofactor>
</comment>
<organism evidence="21 22">
    <name type="scientific">Myodes glareolus</name>
    <name type="common">Bank vole</name>
    <name type="synonym">Clethrionomys glareolus</name>
    <dbReference type="NCBI Taxonomy" id="447135"/>
    <lineage>
        <taxon>Eukaryota</taxon>
        <taxon>Metazoa</taxon>
        <taxon>Chordata</taxon>
        <taxon>Craniata</taxon>
        <taxon>Vertebrata</taxon>
        <taxon>Euteleostomi</taxon>
        <taxon>Mammalia</taxon>
        <taxon>Eutheria</taxon>
        <taxon>Euarchontoglires</taxon>
        <taxon>Glires</taxon>
        <taxon>Rodentia</taxon>
        <taxon>Myomorpha</taxon>
        <taxon>Muroidea</taxon>
        <taxon>Cricetidae</taxon>
        <taxon>Arvicolinae</taxon>
        <taxon>Myodes</taxon>
    </lineage>
</organism>
<dbReference type="GO" id="GO:0000287">
    <property type="term" value="F:magnesium ion binding"/>
    <property type="evidence" value="ECO:0007669"/>
    <property type="project" value="InterPro"/>
</dbReference>
<keyword evidence="6" id="KW-0021">Allosteric enzyme</keyword>
<comment type="catalytic activity">
    <reaction evidence="16">
        <text>pyruvate + ATP = phosphoenolpyruvate + ADP + H(+)</text>
        <dbReference type="Rhea" id="RHEA:18157"/>
        <dbReference type="ChEBI" id="CHEBI:15361"/>
        <dbReference type="ChEBI" id="CHEBI:15378"/>
        <dbReference type="ChEBI" id="CHEBI:30616"/>
        <dbReference type="ChEBI" id="CHEBI:58702"/>
        <dbReference type="ChEBI" id="CHEBI:456216"/>
        <dbReference type="EC" id="2.7.1.40"/>
    </reaction>
    <physiologicalReaction direction="right-to-left" evidence="16">
        <dbReference type="Rhea" id="RHEA:18159"/>
    </physiologicalReaction>
</comment>
<keyword evidence="15" id="KW-0670">Pyruvate</keyword>
<dbReference type="FunFam" id="3.40.1380.20:FF:000001">
    <property type="entry name" value="Pyruvate kinase"/>
    <property type="match status" value="1"/>
</dbReference>
<dbReference type="EMBL" id="JBBHLL010000659">
    <property type="protein sequence ID" value="KAK7798824.1"/>
    <property type="molecule type" value="Genomic_DNA"/>
</dbReference>
<dbReference type="SUPFAM" id="SSF50800">
    <property type="entry name" value="PK beta-barrel domain-like"/>
    <property type="match status" value="1"/>
</dbReference>
<dbReference type="SUPFAM" id="SSF52935">
    <property type="entry name" value="PK C-terminal domain-like"/>
    <property type="match status" value="1"/>
</dbReference>
<evidence type="ECO:0000256" key="1">
    <source>
        <dbReference type="ARBA" id="ARBA00001946"/>
    </source>
</evidence>
<dbReference type="NCBIfam" id="NF004491">
    <property type="entry name" value="PRK05826.1"/>
    <property type="match status" value="1"/>
</dbReference>
<keyword evidence="14 18" id="KW-0324">Glycolysis</keyword>
<dbReference type="NCBIfam" id="NF004978">
    <property type="entry name" value="PRK06354.1"/>
    <property type="match status" value="1"/>
</dbReference>
<sequence length="740" mass="80087">SVVLAAPGLHAGSMSVQENILPQQLWPWISRSQKDLAKSALSGAPGGPAGYLRRASVAQLTQELGTAFFQQQQLPAAMADTFLEHLCLLDIDSEPVAARSTSIIATIGPASRSVDRLTEMIKAGMNIARLNFSHGSHEYHAESIANIREAAESFAASPLSYRPVAIALDTKGPEIRTGILEGGPESEVEIMKGSQVLVTVDPKFQTRGTANTVWVDYPNIVRVLAVGSRIYIDDGLISLVVRKIGPEGLVTEVEHGGVLGSRKGVNLPNAEVDLPGLSEQDLLDLRFGVEHNVDIIFASFIRKASDVAAVRAALGPEGQGIKIISKIENHEGVKKFDEILEVSDGIMVARGDLGIEIPAEKVFLAQKMMIGRCNLAGKPVVCATQMLESMITKARPTRAETSDVANAVLDGADCIMLSGETAKGSFPVEAVKMQHAIAREAEAAVYHRQLFEELRRAAPLSRDPTEITAIGAVEASFKCCAAAIIVLTTSGRSAQLLSRYRPRAAVIAVTRSAQAARQVHLSRGVFPLLYREPPEAIWADDVDRRVQFGIESGKLRGFLRVGDLVIVVTGWRPGSGYTNIMRALNVPPVMHWPPSRIRCNPCLNPLSRILKCPEPLIPAQLINSIPLGSLALEWRKRKQGRDYRHAPPHWTSGSTTLQLSLQATYLAVFMPTAPLGQMTTANCPPTPRSEAKTGSLLFNLNCLDAIIKTTSTSQESQSPPTLEKWRCVVMAPGRKVGEQR</sequence>
<proteinExistence type="inferred from homology"/>
<evidence type="ECO:0000256" key="14">
    <source>
        <dbReference type="ARBA" id="ARBA00023152"/>
    </source>
</evidence>
<dbReference type="NCBIfam" id="TIGR01064">
    <property type="entry name" value="pyruv_kin"/>
    <property type="match status" value="1"/>
</dbReference>
<dbReference type="FunFam" id="3.20.20.60:FF:000025">
    <property type="entry name" value="Pyruvate kinase"/>
    <property type="match status" value="1"/>
</dbReference>
<evidence type="ECO:0000256" key="2">
    <source>
        <dbReference type="ARBA" id="ARBA00001958"/>
    </source>
</evidence>
<comment type="pathway">
    <text evidence="3 18">Carbohydrate degradation; glycolysis; pyruvate from D-glyceraldehyde 3-phosphate: step 5/5.</text>
</comment>
<dbReference type="GO" id="GO:0005524">
    <property type="term" value="F:ATP binding"/>
    <property type="evidence" value="ECO:0007669"/>
    <property type="project" value="UniProtKB-KW"/>
</dbReference>
<dbReference type="GO" id="GO:0030955">
    <property type="term" value="F:potassium ion binding"/>
    <property type="evidence" value="ECO:0007669"/>
    <property type="project" value="InterPro"/>
</dbReference>
<evidence type="ECO:0000256" key="11">
    <source>
        <dbReference type="ARBA" id="ARBA00022840"/>
    </source>
</evidence>
<dbReference type="CDD" id="cd00288">
    <property type="entry name" value="Pyruvate_Kinase"/>
    <property type="match status" value="1"/>
</dbReference>
<keyword evidence="11" id="KW-0067">ATP-binding</keyword>
<comment type="function">
    <text evidence="17">Pyruvate kinase that catalyzes the conversion of phosphoenolpyruvate to pyruvate with the synthesis of ATP, and which plays a key role in glycolysis.</text>
</comment>
<dbReference type="PROSITE" id="PS00110">
    <property type="entry name" value="PYRUVATE_KINASE"/>
    <property type="match status" value="1"/>
</dbReference>
<evidence type="ECO:0000256" key="18">
    <source>
        <dbReference type="RuleBase" id="RU000504"/>
    </source>
</evidence>
<keyword evidence="10 18" id="KW-0418">Kinase</keyword>
<evidence type="ECO:0000256" key="10">
    <source>
        <dbReference type="ARBA" id="ARBA00022777"/>
    </source>
</evidence>
<dbReference type="GO" id="GO:0004743">
    <property type="term" value="F:pyruvate kinase activity"/>
    <property type="evidence" value="ECO:0007669"/>
    <property type="project" value="UniProtKB-EC"/>
</dbReference>
<dbReference type="InterPro" id="IPR015795">
    <property type="entry name" value="Pyrv_Knase_C"/>
</dbReference>
<evidence type="ECO:0000256" key="16">
    <source>
        <dbReference type="ARBA" id="ARBA00048967"/>
    </source>
</evidence>
<dbReference type="Pfam" id="PF02887">
    <property type="entry name" value="PK_C"/>
    <property type="match status" value="1"/>
</dbReference>
<evidence type="ECO:0000256" key="4">
    <source>
        <dbReference type="ARBA" id="ARBA00008663"/>
    </source>
</evidence>
<evidence type="ECO:0000256" key="3">
    <source>
        <dbReference type="ARBA" id="ARBA00004997"/>
    </source>
</evidence>
<evidence type="ECO:0000256" key="8">
    <source>
        <dbReference type="ARBA" id="ARBA00022723"/>
    </source>
</evidence>
<keyword evidence="22" id="KW-1185">Reference proteome</keyword>
<keyword evidence="8" id="KW-0479">Metal-binding</keyword>
<evidence type="ECO:0000256" key="13">
    <source>
        <dbReference type="ARBA" id="ARBA00022958"/>
    </source>
</evidence>
<dbReference type="InterPro" id="IPR015806">
    <property type="entry name" value="Pyrv_Knase_insert_dom_sf"/>
</dbReference>
<keyword evidence="12 18" id="KW-0460">Magnesium</keyword>
<dbReference type="FunFam" id="2.40.33.10:FF:000001">
    <property type="entry name" value="Pyruvate kinase"/>
    <property type="match status" value="1"/>
</dbReference>
<dbReference type="InterPro" id="IPR018209">
    <property type="entry name" value="Pyrv_Knase_AS"/>
</dbReference>